<dbReference type="SMART" id="SM00672">
    <property type="entry name" value="CAP10"/>
    <property type="match status" value="1"/>
</dbReference>
<keyword evidence="5" id="KW-1185">Reference proteome</keyword>
<dbReference type="InterPro" id="IPR006598">
    <property type="entry name" value="CAP10"/>
</dbReference>
<feature type="compositionally biased region" description="Basic residues" evidence="1">
    <location>
        <begin position="123"/>
        <end position="136"/>
    </location>
</feature>
<feature type="compositionally biased region" description="Low complexity" evidence="1">
    <location>
        <begin position="1"/>
        <end position="17"/>
    </location>
</feature>
<dbReference type="Pfam" id="PF05686">
    <property type="entry name" value="Glyco_transf_90"/>
    <property type="match status" value="1"/>
</dbReference>
<evidence type="ECO:0000259" key="3">
    <source>
        <dbReference type="SMART" id="SM00672"/>
    </source>
</evidence>
<evidence type="ECO:0000256" key="1">
    <source>
        <dbReference type="SAM" id="MobiDB-lite"/>
    </source>
</evidence>
<feature type="transmembrane region" description="Helical" evidence="2">
    <location>
        <begin position="76"/>
        <end position="97"/>
    </location>
</feature>
<comment type="caution">
    <text evidence="4">The sequence shown here is derived from an EMBL/GenBank/DDBJ whole genome shotgun (WGS) entry which is preliminary data.</text>
</comment>
<keyword evidence="2" id="KW-1133">Transmembrane helix</keyword>
<feature type="region of interest" description="Disordered" evidence="1">
    <location>
        <begin position="115"/>
        <end position="137"/>
    </location>
</feature>
<dbReference type="PANTHER" id="PTHR12203">
    <property type="entry name" value="KDEL LYS-ASP-GLU-LEU CONTAINING - RELATED"/>
    <property type="match status" value="1"/>
</dbReference>
<dbReference type="GeneID" id="95984844"/>
<feature type="region of interest" description="Disordered" evidence="1">
    <location>
        <begin position="1"/>
        <end position="53"/>
    </location>
</feature>
<dbReference type="EMBL" id="JBBXJM010000003">
    <property type="protein sequence ID" value="KAL1409804.1"/>
    <property type="molecule type" value="Genomic_DNA"/>
</dbReference>
<keyword evidence="2" id="KW-0472">Membrane</keyword>
<dbReference type="InterPro" id="IPR051091">
    <property type="entry name" value="O-Glucosyltr/Glycosyltrsf_90"/>
</dbReference>
<evidence type="ECO:0000313" key="4">
    <source>
        <dbReference type="EMBL" id="KAL1409804.1"/>
    </source>
</evidence>
<dbReference type="Proteomes" id="UP001565368">
    <property type="component" value="Unassembled WGS sequence"/>
</dbReference>
<evidence type="ECO:0000313" key="5">
    <source>
        <dbReference type="Proteomes" id="UP001565368"/>
    </source>
</evidence>
<organism evidence="4 5">
    <name type="scientific">Vanrija albida</name>
    <dbReference type="NCBI Taxonomy" id="181172"/>
    <lineage>
        <taxon>Eukaryota</taxon>
        <taxon>Fungi</taxon>
        <taxon>Dikarya</taxon>
        <taxon>Basidiomycota</taxon>
        <taxon>Agaricomycotina</taxon>
        <taxon>Tremellomycetes</taxon>
        <taxon>Trichosporonales</taxon>
        <taxon>Trichosporonaceae</taxon>
        <taxon>Vanrija</taxon>
    </lineage>
</organism>
<sequence>MLRSSTLALGATLASTTSEDRPPKLRHGDHHRPLTSSRLARVEEAGDGEDSYQKELRHRRHVVLGWLRNPVIRKRLLVVVVSVAAVYVFLATAASMLPVDLVDGADTGGGVRMKSAGAGAGQAHKKVPAGKEHRARGGTTNAVAARKNDRAAEQAAFVGSEHKVQNGRLLVNTNSKQHPINQLISSANAAWDLKVAKQSKTLKQAVDEYKRRYRRQPPAGFDKWWAYVVDNNVQMPDEYDQIERDMRPFYALQSKDLRERIELHSADKDTYTIKIKDGRISTTAQYKDEKIHHARLRSQLQLVQDVAQWIPDMKAIYTVHDTPLSLINWDHRVEIADRLEEDEYLDSGLNVAGDSEGWAFACPPSSKLRKNGEKYAGPNWDVEAKSFIVSHYADMDVCEHPELIALTGILAGKKPLSTNLLPIFAISKTRLHSDILGVPPERYNGHVELVPWEKKTNTHLLWRGANTGMHYGATLPWRETQRVRLMGMSAERTGTVDVIAPPSAMKAKTVGEAVKRMAKSSANPHYFDVGFVGKAIQCEVEDGTCAEIDRSYPFKTRVNPAEADRYKFIVDIDGNAWSARFQRLVASGSLIFKATIMPEWWTDRIQPWVHYVPVKADFTDLYDSLAFFSGDVEGKGAEDELAKKIGLAGRDWSLTHFRMEDMTAYVFRMYLEWARLQAPNRGAMNFVYDPSMERERE</sequence>
<accession>A0ABR3Q4Z1</accession>
<protein>
    <recommendedName>
        <fullName evidence="3">Glycosyl transferase CAP10 domain-containing protein</fullName>
    </recommendedName>
</protein>
<dbReference type="PANTHER" id="PTHR12203:SF118">
    <property type="entry name" value="BETA-1,2-XYLOSYLTRANSFERASE 1"/>
    <property type="match status" value="1"/>
</dbReference>
<reference evidence="4 5" key="1">
    <citation type="submission" date="2023-08" db="EMBL/GenBank/DDBJ databases">
        <title>Annotated Genome Sequence of Vanrija albida AlHP1.</title>
        <authorList>
            <person name="Herzog R."/>
        </authorList>
    </citation>
    <scope>NUCLEOTIDE SEQUENCE [LARGE SCALE GENOMIC DNA]</scope>
    <source>
        <strain evidence="4 5">AlHP1</strain>
    </source>
</reference>
<proteinExistence type="predicted"/>
<gene>
    <name evidence="4" type="ORF">Q8F55_003801</name>
</gene>
<name>A0ABR3Q4Z1_9TREE</name>
<feature type="domain" description="Glycosyl transferase CAP10" evidence="3">
    <location>
        <begin position="391"/>
        <end position="680"/>
    </location>
</feature>
<evidence type="ECO:0000256" key="2">
    <source>
        <dbReference type="SAM" id="Phobius"/>
    </source>
</evidence>
<dbReference type="RefSeq" id="XP_069209748.1">
    <property type="nucleotide sequence ID" value="XM_069352330.1"/>
</dbReference>
<keyword evidence="2" id="KW-0812">Transmembrane</keyword>